<dbReference type="Gene3D" id="2.60.40.2100">
    <property type="match status" value="1"/>
</dbReference>
<keyword evidence="3" id="KW-0732">Signal</keyword>
<comment type="subcellular location">
    <subcellularLocation>
        <location evidence="1">Cell outer membrane</location>
    </subcellularLocation>
</comment>
<reference evidence="9 10" key="1">
    <citation type="submission" date="2020-08" db="EMBL/GenBank/DDBJ databases">
        <title>Genome public.</title>
        <authorList>
            <person name="Liu C."/>
            <person name="Sun Q."/>
        </authorList>
    </citation>
    <scope>NUCLEOTIDE SEQUENCE [LARGE SCALE GENOMIC DNA]</scope>
    <source>
        <strain evidence="9 10">NSJ-56</strain>
    </source>
</reference>
<keyword evidence="4" id="KW-0472">Membrane</keyword>
<comment type="similarity">
    <text evidence="2">Belongs to the bacteroidetes fimbrillin superfamily. FimB/Mfa2 family.</text>
</comment>
<evidence type="ECO:0000256" key="7">
    <source>
        <dbReference type="ARBA" id="ARBA00023288"/>
    </source>
</evidence>
<dbReference type="InterPro" id="IPR014941">
    <property type="entry name" value="FimB/Mfa2/Mfa3"/>
</dbReference>
<evidence type="ECO:0000256" key="8">
    <source>
        <dbReference type="SAM" id="MobiDB-lite"/>
    </source>
</evidence>
<evidence type="ECO:0000256" key="6">
    <source>
        <dbReference type="ARBA" id="ARBA00023237"/>
    </source>
</evidence>
<dbReference type="Proteomes" id="UP000646484">
    <property type="component" value="Unassembled WGS sequence"/>
</dbReference>
<accession>A0ABR7D228</accession>
<organism evidence="9 10">
    <name type="scientific">Butyricimonas hominis</name>
    <dbReference type="NCBI Taxonomy" id="2763032"/>
    <lineage>
        <taxon>Bacteria</taxon>
        <taxon>Pseudomonadati</taxon>
        <taxon>Bacteroidota</taxon>
        <taxon>Bacteroidia</taxon>
        <taxon>Bacteroidales</taxon>
        <taxon>Odoribacteraceae</taxon>
        <taxon>Butyricimonas</taxon>
    </lineage>
</organism>
<dbReference type="EMBL" id="JACOOH010000004">
    <property type="protein sequence ID" value="MBC5621435.1"/>
    <property type="molecule type" value="Genomic_DNA"/>
</dbReference>
<gene>
    <name evidence="9" type="ORF">H8S64_10035</name>
</gene>
<keyword evidence="7" id="KW-0449">Lipoprotein</keyword>
<evidence type="ECO:0000256" key="5">
    <source>
        <dbReference type="ARBA" id="ARBA00023139"/>
    </source>
</evidence>
<evidence type="ECO:0000256" key="1">
    <source>
        <dbReference type="ARBA" id="ARBA00004442"/>
    </source>
</evidence>
<evidence type="ECO:0000256" key="2">
    <source>
        <dbReference type="ARBA" id="ARBA00007248"/>
    </source>
</evidence>
<proteinExistence type="inferred from homology"/>
<feature type="region of interest" description="Disordered" evidence="8">
    <location>
        <begin position="132"/>
        <end position="153"/>
    </location>
</feature>
<sequence length="342" mass="37532">MQLATCNSPKATLNHKSKINRFFNLKSSIINLKLIFFLTSCTLDPELSVCPYNVWVDYTCSDGQSITSGEFPAAGIRQFVYDSIGLLVGEFPGDSCRAGVGTFRLPPGKYNLITWTNTLPDGCTFRNVTPDTSHLPESHLHPRPRDNASRHGGDDIPHHLCVGRLYHGNTSFTVPRHGVTRLRVGLMHAHARLNLTVEWADGVLPAIARSDGAPVMCVEGIPLGYRFTGGSPWGDYTLPCHDDEAGKGTYTVQAGFAGGKVKANFTTLRLTDECHPTVHLTRDGTPLITPVDLSTYFRTMGIRLTDNIRQEFDLTIQIGKDQTLIFQTNTSGWEEGGNIGAN</sequence>
<keyword evidence="5" id="KW-0564">Palmitate</keyword>
<keyword evidence="10" id="KW-1185">Reference proteome</keyword>
<feature type="compositionally biased region" description="Basic and acidic residues" evidence="8">
    <location>
        <begin position="134"/>
        <end position="153"/>
    </location>
</feature>
<evidence type="ECO:0000256" key="3">
    <source>
        <dbReference type="ARBA" id="ARBA00022729"/>
    </source>
</evidence>
<protein>
    <submittedName>
        <fullName evidence="9">FimB/Mfa2 family fimbrial subunit</fullName>
    </submittedName>
</protein>
<evidence type="ECO:0000313" key="10">
    <source>
        <dbReference type="Proteomes" id="UP000646484"/>
    </source>
</evidence>
<dbReference type="RefSeq" id="WP_186975971.1">
    <property type="nucleotide sequence ID" value="NZ_JACOOH010000004.1"/>
</dbReference>
<comment type="caution">
    <text evidence="9">The sequence shown here is derived from an EMBL/GenBank/DDBJ whole genome shotgun (WGS) entry which is preliminary data.</text>
</comment>
<evidence type="ECO:0000313" key="9">
    <source>
        <dbReference type="EMBL" id="MBC5621435.1"/>
    </source>
</evidence>
<evidence type="ECO:0000256" key="4">
    <source>
        <dbReference type="ARBA" id="ARBA00023136"/>
    </source>
</evidence>
<dbReference type="Pfam" id="PF08842">
    <property type="entry name" value="Mfa2"/>
    <property type="match status" value="1"/>
</dbReference>
<keyword evidence="6" id="KW-0998">Cell outer membrane</keyword>
<name>A0ABR7D228_9BACT</name>